<feature type="compositionally biased region" description="Polar residues" evidence="1">
    <location>
        <begin position="145"/>
        <end position="163"/>
    </location>
</feature>
<dbReference type="EMBL" id="JAIFTL010000001">
    <property type="protein sequence ID" value="KAG9327789.1"/>
    <property type="molecule type" value="Genomic_DNA"/>
</dbReference>
<organism evidence="2 3">
    <name type="scientific">Mortierella alpina</name>
    <name type="common">Oleaginous fungus</name>
    <name type="synonym">Mortierella renispora</name>
    <dbReference type="NCBI Taxonomy" id="64518"/>
    <lineage>
        <taxon>Eukaryota</taxon>
        <taxon>Fungi</taxon>
        <taxon>Fungi incertae sedis</taxon>
        <taxon>Mucoromycota</taxon>
        <taxon>Mortierellomycotina</taxon>
        <taxon>Mortierellomycetes</taxon>
        <taxon>Mortierellales</taxon>
        <taxon>Mortierellaceae</taxon>
        <taxon>Mortierella</taxon>
    </lineage>
</organism>
<evidence type="ECO:0000256" key="1">
    <source>
        <dbReference type="SAM" id="MobiDB-lite"/>
    </source>
</evidence>
<feature type="compositionally biased region" description="Basic and acidic residues" evidence="1">
    <location>
        <begin position="134"/>
        <end position="143"/>
    </location>
</feature>
<gene>
    <name evidence="2" type="ORF">KVV02_000235</name>
</gene>
<feature type="compositionally biased region" description="Basic and acidic residues" evidence="1">
    <location>
        <begin position="168"/>
        <end position="177"/>
    </location>
</feature>
<accession>A0A9P8D3L0</accession>
<dbReference type="AlphaFoldDB" id="A0A9P8D3L0"/>
<comment type="caution">
    <text evidence="2">The sequence shown here is derived from an EMBL/GenBank/DDBJ whole genome shotgun (WGS) entry which is preliminary data.</text>
</comment>
<feature type="region of interest" description="Disordered" evidence="1">
    <location>
        <begin position="114"/>
        <end position="177"/>
    </location>
</feature>
<protein>
    <submittedName>
        <fullName evidence="2">Uncharacterized protein</fullName>
    </submittedName>
</protein>
<name>A0A9P8D3L0_MORAP</name>
<evidence type="ECO:0000313" key="2">
    <source>
        <dbReference type="EMBL" id="KAG9327789.1"/>
    </source>
</evidence>
<evidence type="ECO:0000313" key="3">
    <source>
        <dbReference type="Proteomes" id="UP000717515"/>
    </source>
</evidence>
<proteinExistence type="predicted"/>
<reference evidence="2" key="1">
    <citation type="submission" date="2021-07" db="EMBL/GenBank/DDBJ databases">
        <title>Draft genome of Mortierella alpina, strain LL118, isolated from an aspen leaf litter sample.</title>
        <authorList>
            <person name="Yang S."/>
            <person name="Vinatzer B.A."/>
        </authorList>
    </citation>
    <scope>NUCLEOTIDE SEQUENCE</scope>
    <source>
        <strain evidence="2">LL118</strain>
    </source>
</reference>
<sequence length="192" mass="23026">MPTRAIQQWQCAQHELDLQYIPPPPSVPTKPALVQYPQHDLQDERVNYHDHLDHHAFYHDQRRSDSQDDPDYYDHTADYSAMYHNRYLNDPQPSYGDYDDEDYLTVNRHPRINAPQKYGHSFNEEDVSFSNNQRRLDPQDHTRRSTASQLEFYQARPFNSPQDYGNKVGRDHSTPHQEIRRIRGQQEEYMLR</sequence>
<dbReference type="Proteomes" id="UP000717515">
    <property type="component" value="Unassembled WGS sequence"/>
</dbReference>